<name>A0A9J6GXP6_HAELO</name>
<gene>
    <name evidence="2" type="ORF">HPB48_012926</name>
</gene>
<dbReference type="Proteomes" id="UP000821853">
    <property type="component" value="Chromosome 8"/>
</dbReference>
<evidence type="ECO:0000256" key="1">
    <source>
        <dbReference type="SAM" id="MobiDB-lite"/>
    </source>
</evidence>
<organism evidence="2 3">
    <name type="scientific">Haemaphysalis longicornis</name>
    <name type="common">Bush tick</name>
    <dbReference type="NCBI Taxonomy" id="44386"/>
    <lineage>
        <taxon>Eukaryota</taxon>
        <taxon>Metazoa</taxon>
        <taxon>Ecdysozoa</taxon>
        <taxon>Arthropoda</taxon>
        <taxon>Chelicerata</taxon>
        <taxon>Arachnida</taxon>
        <taxon>Acari</taxon>
        <taxon>Parasitiformes</taxon>
        <taxon>Ixodida</taxon>
        <taxon>Ixodoidea</taxon>
        <taxon>Ixodidae</taxon>
        <taxon>Haemaphysalinae</taxon>
        <taxon>Haemaphysalis</taxon>
    </lineage>
</organism>
<keyword evidence="3" id="KW-1185">Reference proteome</keyword>
<dbReference type="VEuPathDB" id="VectorBase:HLOH_044125"/>
<feature type="compositionally biased region" description="Polar residues" evidence="1">
    <location>
        <begin position="57"/>
        <end position="68"/>
    </location>
</feature>
<accession>A0A9J6GXP6</accession>
<reference evidence="2 3" key="1">
    <citation type="journal article" date="2020" name="Cell">
        <title>Large-Scale Comparative Analyses of Tick Genomes Elucidate Their Genetic Diversity and Vector Capacities.</title>
        <authorList>
            <consortium name="Tick Genome and Microbiome Consortium (TIGMIC)"/>
            <person name="Jia N."/>
            <person name="Wang J."/>
            <person name="Shi W."/>
            <person name="Du L."/>
            <person name="Sun Y."/>
            <person name="Zhan W."/>
            <person name="Jiang J.F."/>
            <person name="Wang Q."/>
            <person name="Zhang B."/>
            <person name="Ji P."/>
            <person name="Bell-Sakyi L."/>
            <person name="Cui X.M."/>
            <person name="Yuan T.T."/>
            <person name="Jiang B.G."/>
            <person name="Yang W.F."/>
            <person name="Lam T.T."/>
            <person name="Chang Q.C."/>
            <person name="Ding S.J."/>
            <person name="Wang X.J."/>
            <person name="Zhu J.G."/>
            <person name="Ruan X.D."/>
            <person name="Zhao L."/>
            <person name="Wei J.T."/>
            <person name="Ye R.Z."/>
            <person name="Que T.C."/>
            <person name="Du C.H."/>
            <person name="Zhou Y.H."/>
            <person name="Cheng J.X."/>
            <person name="Dai P.F."/>
            <person name="Guo W.B."/>
            <person name="Han X.H."/>
            <person name="Huang E.J."/>
            <person name="Li L.F."/>
            <person name="Wei W."/>
            <person name="Gao Y.C."/>
            <person name="Liu J.Z."/>
            <person name="Shao H.Z."/>
            <person name="Wang X."/>
            <person name="Wang C.C."/>
            <person name="Yang T.C."/>
            <person name="Huo Q.B."/>
            <person name="Li W."/>
            <person name="Chen H.Y."/>
            <person name="Chen S.E."/>
            <person name="Zhou L.G."/>
            <person name="Ni X.B."/>
            <person name="Tian J.H."/>
            <person name="Sheng Y."/>
            <person name="Liu T."/>
            <person name="Pan Y.S."/>
            <person name="Xia L.Y."/>
            <person name="Li J."/>
            <person name="Zhao F."/>
            <person name="Cao W.C."/>
        </authorList>
    </citation>
    <scope>NUCLEOTIDE SEQUENCE [LARGE SCALE GENOMIC DNA]</scope>
    <source>
        <strain evidence="2">HaeL-2018</strain>
    </source>
</reference>
<dbReference type="AlphaFoldDB" id="A0A9J6GXP6"/>
<proteinExistence type="predicted"/>
<evidence type="ECO:0000313" key="3">
    <source>
        <dbReference type="Proteomes" id="UP000821853"/>
    </source>
</evidence>
<protein>
    <submittedName>
        <fullName evidence="2">Uncharacterized protein</fullName>
    </submittedName>
</protein>
<evidence type="ECO:0000313" key="2">
    <source>
        <dbReference type="EMBL" id="KAH9379416.1"/>
    </source>
</evidence>
<sequence>MFHMIHQSYGSDNHTSPDHFVIKVNWLSLHNMTRTEDDGNCTPVNNNALLSVDDKTPNTTPNSVDELL</sequence>
<dbReference type="EMBL" id="JABSTR010000010">
    <property type="protein sequence ID" value="KAH9379416.1"/>
    <property type="molecule type" value="Genomic_DNA"/>
</dbReference>
<feature type="region of interest" description="Disordered" evidence="1">
    <location>
        <begin position="47"/>
        <end position="68"/>
    </location>
</feature>
<comment type="caution">
    <text evidence="2">The sequence shown here is derived from an EMBL/GenBank/DDBJ whole genome shotgun (WGS) entry which is preliminary data.</text>
</comment>